<dbReference type="PATRIC" id="fig|520762.4.peg.56"/>
<gene>
    <name evidence="1" type="ORF">AN619_00480</name>
</gene>
<dbReference type="RefSeq" id="WP_083524888.1">
    <property type="nucleotide sequence ID" value="NZ_LOEE01000003.1"/>
</dbReference>
<dbReference type="EMBL" id="LOEE01000003">
    <property type="protein sequence ID" value="KXG78889.1"/>
    <property type="molecule type" value="Genomic_DNA"/>
</dbReference>
<protein>
    <recommendedName>
        <fullName evidence="3">GrdX protein</fullName>
    </recommendedName>
</protein>
<dbReference type="NCBIfam" id="NF038093">
    <property type="entry name" value="GrdX"/>
    <property type="match status" value="1"/>
</dbReference>
<evidence type="ECO:0000313" key="1">
    <source>
        <dbReference type="EMBL" id="KXG78889.1"/>
    </source>
</evidence>
<accession>A0A140LEB4</accession>
<name>A0A140LEB4_9FIRM</name>
<reference evidence="1 2" key="1">
    <citation type="submission" date="2015-12" db="EMBL/GenBank/DDBJ databases">
        <title>Draft genome sequence of the thermoanaerobe Thermotalea metallivorans, an isolate from the runoff channel of the Great Artesian Basin, Australia.</title>
        <authorList>
            <person name="Patel B.K."/>
        </authorList>
    </citation>
    <scope>NUCLEOTIDE SEQUENCE [LARGE SCALE GENOMIC DNA]</scope>
    <source>
        <strain evidence="1 2">B2-1</strain>
    </source>
</reference>
<proteinExistence type="predicted"/>
<evidence type="ECO:0008006" key="3">
    <source>
        <dbReference type="Google" id="ProtNLM"/>
    </source>
</evidence>
<dbReference type="STRING" id="520762.AN619_00480"/>
<dbReference type="OrthoDB" id="9815289at2"/>
<sequence length="130" mass="15106">MKKIIITNNPLVYENYKDKMEIMYSATYTYLEVLSNARNKIHEGHRLLTHPLSGSVKPNETPYKSVAVTIEKGSLDMESLMIIEESIETAKKFIFGKKTPRWTEKILEDFRLIDFYLIKGAIESMDQFHG</sequence>
<dbReference type="InterPro" id="IPR047735">
    <property type="entry name" value="GrdX-like"/>
</dbReference>
<keyword evidence="2" id="KW-1185">Reference proteome</keyword>
<dbReference type="Proteomes" id="UP000070456">
    <property type="component" value="Unassembled WGS sequence"/>
</dbReference>
<organism evidence="1 2">
    <name type="scientific">Thermotalea metallivorans</name>
    <dbReference type="NCBI Taxonomy" id="520762"/>
    <lineage>
        <taxon>Bacteria</taxon>
        <taxon>Bacillati</taxon>
        <taxon>Bacillota</taxon>
        <taxon>Clostridia</taxon>
        <taxon>Peptostreptococcales</taxon>
        <taxon>Thermotaleaceae</taxon>
        <taxon>Thermotalea</taxon>
    </lineage>
</organism>
<dbReference type="AlphaFoldDB" id="A0A140LEB4"/>
<evidence type="ECO:0000313" key="2">
    <source>
        <dbReference type="Proteomes" id="UP000070456"/>
    </source>
</evidence>
<comment type="caution">
    <text evidence="1">The sequence shown here is derived from an EMBL/GenBank/DDBJ whole genome shotgun (WGS) entry which is preliminary data.</text>
</comment>